<feature type="domain" description="Toprim" evidence="1">
    <location>
        <begin position="124"/>
        <end position="180"/>
    </location>
</feature>
<comment type="caution">
    <text evidence="2">The sequence shown here is derived from an EMBL/GenBank/DDBJ whole genome shotgun (WGS) entry which is preliminary data.</text>
</comment>
<name>A0AAW1G9D3_POPJA</name>
<dbReference type="PANTHER" id="PTHR30313:SF2">
    <property type="entry name" value="DNA PRIMASE"/>
    <property type="match status" value="1"/>
</dbReference>
<reference evidence="2 3" key="1">
    <citation type="journal article" date="2024" name="BMC Genomics">
        <title>De novo assembly and annotation of Popillia japonica's genome with initial clues to its potential as an invasive pest.</title>
        <authorList>
            <person name="Cucini C."/>
            <person name="Boschi S."/>
            <person name="Funari R."/>
            <person name="Cardaioli E."/>
            <person name="Iannotti N."/>
            <person name="Marturano G."/>
            <person name="Paoli F."/>
            <person name="Bruttini M."/>
            <person name="Carapelli A."/>
            <person name="Frati F."/>
            <person name="Nardi F."/>
        </authorList>
    </citation>
    <scope>NUCLEOTIDE SEQUENCE [LARGE SCALE GENOMIC DNA]</scope>
    <source>
        <strain evidence="2">DMR45628</strain>
    </source>
</reference>
<accession>A0AAW1G9D3</accession>
<protein>
    <submittedName>
        <fullName evidence="2">DNA primase catalytic core, N-terminal domain</fullName>
    </submittedName>
</protein>
<evidence type="ECO:0000313" key="3">
    <source>
        <dbReference type="Proteomes" id="UP001458880"/>
    </source>
</evidence>
<organism evidence="2 3">
    <name type="scientific">Popillia japonica</name>
    <name type="common">Japanese beetle</name>
    <dbReference type="NCBI Taxonomy" id="7064"/>
    <lineage>
        <taxon>Eukaryota</taxon>
        <taxon>Metazoa</taxon>
        <taxon>Ecdysozoa</taxon>
        <taxon>Arthropoda</taxon>
        <taxon>Hexapoda</taxon>
        <taxon>Insecta</taxon>
        <taxon>Pterygota</taxon>
        <taxon>Neoptera</taxon>
        <taxon>Endopterygota</taxon>
        <taxon>Coleoptera</taxon>
        <taxon>Polyphaga</taxon>
        <taxon>Scarabaeiformia</taxon>
        <taxon>Scarabaeidae</taxon>
        <taxon>Rutelinae</taxon>
        <taxon>Popillia</taxon>
    </lineage>
</organism>
<dbReference type="Pfam" id="PF13155">
    <property type="entry name" value="Toprim_2"/>
    <property type="match status" value="1"/>
</dbReference>
<dbReference type="Gene3D" id="3.40.1360.10">
    <property type="match status" value="3"/>
</dbReference>
<dbReference type="Pfam" id="PF08275">
    <property type="entry name" value="DNAG_N"/>
    <property type="match status" value="1"/>
</dbReference>
<dbReference type="PROSITE" id="PS50880">
    <property type="entry name" value="TOPRIM"/>
    <property type="match status" value="1"/>
</dbReference>
<dbReference type="InterPro" id="IPR013264">
    <property type="entry name" value="DNAG_N"/>
</dbReference>
<evidence type="ECO:0000259" key="1">
    <source>
        <dbReference type="PROSITE" id="PS50880"/>
    </source>
</evidence>
<gene>
    <name evidence="2" type="ORF">QE152_g41592</name>
</gene>
<dbReference type="InterPro" id="IPR006171">
    <property type="entry name" value="TOPRIM_dom"/>
</dbReference>
<dbReference type="PANTHER" id="PTHR30313">
    <property type="entry name" value="DNA PRIMASE"/>
    <property type="match status" value="1"/>
</dbReference>
<sequence length="180" mass="19681">SGTAMPPEQIKQLLRFTKNITLIEQIKQLLRFTKNITLIYDADQAGQKAALTITGRALDPTDKIKYQNSPDTPLFTKSKALFGLFQARNEISRADKVYLVEGQFDVLSFVQAGVANTVCGSGTAKVYLVEGQFDVLSFVQAGVANTVCGSGTAMPPEQIKQLLRFTKNITLIYDADQAGQ</sequence>
<keyword evidence="3" id="KW-1185">Reference proteome</keyword>
<feature type="non-terminal residue" evidence="2">
    <location>
        <position position="1"/>
    </location>
</feature>
<dbReference type="CDD" id="cd03364">
    <property type="entry name" value="TOPRIM_DnaG_primases"/>
    <property type="match status" value="1"/>
</dbReference>
<feature type="non-terminal residue" evidence="2">
    <location>
        <position position="180"/>
    </location>
</feature>
<dbReference type="Proteomes" id="UP001458880">
    <property type="component" value="Unassembled WGS sequence"/>
</dbReference>
<proteinExistence type="predicted"/>
<dbReference type="EMBL" id="JASPKY010005478">
    <property type="protein sequence ID" value="KAK9659726.1"/>
    <property type="molecule type" value="Genomic_DNA"/>
</dbReference>
<dbReference type="GO" id="GO:0006269">
    <property type="term" value="P:DNA replication, synthesis of primer"/>
    <property type="evidence" value="ECO:0007669"/>
    <property type="project" value="TreeGrafter"/>
</dbReference>
<dbReference type="AlphaFoldDB" id="A0AAW1G9D3"/>
<dbReference type="GO" id="GO:0005737">
    <property type="term" value="C:cytoplasm"/>
    <property type="evidence" value="ECO:0007669"/>
    <property type="project" value="TreeGrafter"/>
</dbReference>
<evidence type="ECO:0000313" key="2">
    <source>
        <dbReference type="EMBL" id="KAK9659726.1"/>
    </source>
</evidence>
<dbReference type="InterPro" id="IPR034151">
    <property type="entry name" value="TOPRIM_DnaG_bac"/>
</dbReference>
<dbReference type="SUPFAM" id="SSF56731">
    <property type="entry name" value="DNA primase core"/>
    <property type="match status" value="3"/>
</dbReference>
<dbReference type="InterPro" id="IPR050219">
    <property type="entry name" value="DnaG_primase"/>
</dbReference>